<dbReference type="Proteomes" id="UP000183315">
    <property type="component" value="Unassembled WGS sequence"/>
</dbReference>
<accession>A0A1H6X9P9</accession>
<evidence type="ECO:0000313" key="2">
    <source>
        <dbReference type="Proteomes" id="UP000183315"/>
    </source>
</evidence>
<dbReference type="OrthoDB" id="370326at2"/>
<keyword evidence="2" id="KW-1185">Reference proteome</keyword>
<reference evidence="2" key="1">
    <citation type="submission" date="2016-10" db="EMBL/GenBank/DDBJ databases">
        <authorList>
            <person name="Varghese N."/>
        </authorList>
    </citation>
    <scope>NUCLEOTIDE SEQUENCE [LARGE SCALE GENOMIC DNA]</scope>
    <source>
        <strain evidence="2">DSM 24868</strain>
    </source>
</reference>
<dbReference type="AlphaFoldDB" id="A0A1H6X9P9"/>
<proteinExistence type="predicted"/>
<dbReference type="EMBL" id="FNZI01000002">
    <property type="protein sequence ID" value="SEJ25931.1"/>
    <property type="molecule type" value="Genomic_DNA"/>
</dbReference>
<organism evidence="1 2">
    <name type="scientific">Demequina mangrovi</name>
    <dbReference type="NCBI Taxonomy" id="1043493"/>
    <lineage>
        <taxon>Bacteria</taxon>
        <taxon>Bacillati</taxon>
        <taxon>Actinomycetota</taxon>
        <taxon>Actinomycetes</taxon>
        <taxon>Micrococcales</taxon>
        <taxon>Demequinaceae</taxon>
        <taxon>Demequina</taxon>
    </lineage>
</organism>
<evidence type="ECO:0000313" key="1">
    <source>
        <dbReference type="EMBL" id="SEJ25931.1"/>
    </source>
</evidence>
<dbReference type="RefSeq" id="WP_042214164.1">
    <property type="nucleotide sequence ID" value="NZ_BBLU01000005.1"/>
</dbReference>
<protein>
    <submittedName>
        <fullName evidence="1">Uncharacterized protein</fullName>
    </submittedName>
</protein>
<dbReference type="STRING" id="1043493.SAMN05421637_1358"/>
<sequence>MKGARVESEVLDWLLAGDVAVRYQTHRTLLGSPEQVLVPVHALHVLAHFDGEIAPDGGEERPSGAS</sequence>
<gene>
    <name evidence="1" type="ORF">SAMN05421637_1358</name>
</gene>
<name>A0A1H6X9P9_9MICO</name>